<dbReference type="GO" id="GO:0005886">
    <property type="term" value="C:plasma membrane"/>
    <property type="evidence" value="ECO:0007669"/>
    <property type="project" value="UniProtKB-SubCell"/>
</dbReference>
<feature type="domain" description="HAMP" evidence="9">
    <location>
        <begin position="302"/>
        <end position="355"/>
    </location>
</feature>
<dbReference type="SMART" id="SM00304">
    <property type="entry name" value="HAMP"/>
    <property type="match status" value="1"/>
</dbReference>
<reference evidence="10 11" key="1">
    <citation type="submission" date="2018-06" db="EMBL/GenBank/DDBJ databases">
        <authorList>
            <consortium name="Pathogen Informatics"/>
            <person name="Doyle S."/>
        </authorList>
    </citation>
    <scope>NUCLEOTIDE SEQUENCE [LARGE SCALE GENOMIC DNA]</scope>
    <source>
        <strain evidence="10 11">NCTC4824</strain>
    </source>
</reference>
<name>A0A2X4W585_LEDLE</name>
<dbReference type="InterPro" id="IPR004089">
    <property type="entry name" value="MCPsignal_dom"/>
</dbReference>
<dbReference type="InterPro" id="IPR029150">
    <property type="entry name" value="dCache_3"/>
</dbReference>
<dbReference type="InterPro" id="IPR003660">
    <property type="entry name" value="HAMP_dom"/>
</dbReference>
<evidence type="ECO:0000256" key="1">
    <source>
        <dbReference type="ARBA" id="ARBA00004236"/>
    </source>
</evidence>
<dbReference type="Pfam" id="PF00672">
    <property type="entry name" value="HAMP"/>
    <property type="match status" value="1"/>
</dbReference>
<dbReference type="CDD" id="cd11386">
    <property type="entry name" value="MCP_signal"/>
    <property type="match status" value="1"/>
</dbReference>
<evidence type="ECO:0000259" key="8">
    <source>
        <dbReference type="PROSITE" id="PS50111"/>
    </source>
</evidence>
<dbReference type="SUPFAM" id="SSF103190">
    <property type="entry name" value="Sensory domain-like"/>
    <property type="match status" value="1"/>
</dbReference>
<comment type="subcellular location">
    <subcellularLocation>
        <location evidence="1">Cell membrane</location>
    </subcellularLocation>
</comment>
<evidence type="ECO:0000256" key="6">
    <source>
        <dbReference type="PROSITE-ProRule" id="PRU00284"/>
    </source>
</evidence>
<keyword evidence="3 7" id="KW-0472">Membrane</keyword>
<organism evidence="10 11">
    <name type="scientific">Lederbergia lenta</name>
    <name type="common">Bacillus lentus</name>
    <dbReference type="NCBI Taxonomy" id="1467"/>
    <lineage>
        <taxon>Bacteria</taxon>
        <taxon>Bacillati</taxon>
        <taxon>Bacillota</taxon>
        <taxon>Bacilli</taxon>
        <taxon>Bacillales</taxon>
        <taxon>Bacillaceae</taxon>
        <taxon>Lederbergia</taxon>
    </lineage>
</organism>
<feature type="transmembrane region" description="Helical" evidence="7">
    <location>
        <begin position="278"/>
        <end position="298"/>
    </location>
</feature>
<dbReference type="STRING" id="1348624.GCA_001591545_00335"/>
<dbReference type="GO" id="GO:0007165">
    <property type="term" value="P:signal transduction"/>
    <property type="evidence" value="ECO:0007669"/>
    <property type="project" value="UniProtKB-KW"/>
</dbReference>
<dbReference type="PANTHER" id="PTHR32089:SF112">
    <property type="entry name" value="LYSOZYME-LIKE PROTEIN-RELATED"/>
    <property type="match status" value="1"/>
</dbReference>
<proteinExistence type="inferred from homology"/>
<evidence type="ECO:0000256" key="4">
    <source>
        <dbReference type="ARBA" id="ARBA00023224"/>
    </source>
</evidence>
<evidence type="ECO:0000256" key="7">
    <source>
        <dbReference type="SAM" id="Phobius"/>
    </source>
</evidence>
<dbReference type="Gene3D" id="6.10.340.10">
    <property type="match status" value="1"/>
</dbReference>
<keyword evidence="2" id="KW-1003">Cell membrane</keyword>
<dbReference type="PROSITE" id="PS50111">
    <property type="entry name" value="CHEMOTAXIS_TRANSDUC_2"/>
    <property type="match status" value="1"/>
</dbReference>
<gene>
    <name evidence="10" type="primary">mcpB_4</name>
    <name evidence="10" type="ORF">NCTC4824_01242</name>
</gene>
<dbReference type="KEGG" id="blen:NCTC4824_01242"/>
<feature type="domain" description="Methyl-accepting transducer" evidence="8">
    <location>
        <begin position="374"/>
        <end position="624"/>
    </location>
</feature>
<dbReference type="RefSeq" id="WP_231955899.1">
    <property type="nucleotide sequence ID" value="NZ_CBCSGM010000001.1"/>
</dbReference>
<dbReference type="InterPro" id="IPR029151">
    <property type="entry name" value="Sensor-like_sf"/>
</dbReference>
<dbReference type="Gene3D" id="3.30.450.20">
    <property type="entry name" value="PAS domain"/>
    <property type="match status" value="1"/>
</dbReference>
<dbReference type="SUPFAM" id="SSF58104">
    <property type="entry name" value="Methyl-accepting chemotaxis protein (MCP) signaling domain"/>
    <property type="match status" value="1"/>
</dbReference>
<keyword evidence="7" id="KW-1133">Transmembrane helix</keyword>
<dbReference type="AlphaFoldDB" id="A0A2X4W585"/>
<evidence type="ECO:0000259" key="9">
    <source>
        <dbReference type="PROSITE" id="PS50885"/>
    </source>
</evidence>
<dbReference type="Pfam" id="PF14827">
    <property type="entry name" value="dCache_3"/>
    <property type="match status" value="1"/>
</dbReference>
<keyword evidence="4 6" id="KW-0807">Transducer</keyword>
<dbReference type="Gene3D" id="1.10.287.950">
    <property type="entry name" value="Methyl-accepting chemotaxis protein"/>
    <property type="match status" value="1"/>
</dbReference>
<comment type="similarity">
    <text evidence="5">Belongs to the methyl-accepting chemotaxis (MCP) protein family.</text>
</comment>
<protein>
    <submittedName>
        <fullName evidence="10">Methyl-accepting chemotaxis sensory transducer with Cache sensor</fullName>
    </submittedName>
</protein>
<dbReference type="CDD" id="cd06225">
    <property type="entry name" value="HAMP"/>
    <property type="match status" value="1"/>
</dbReference>
<evidence type="ECO:0000313" key="10">
    <source>
        <dbReference type="EMBL" id="SQI54112.1"/>
    </source>
</evidence>
<dbReference type="Proteomes" id="UP000249134">
    <property type="component" value="Chromosome 1"/>
</dbReference>
<sequence length="660" mass="71958">MKKIFQLDSLNKKLLAIFLTLTIIPLIITVIVIYYATEQGFTKLITNQQKEMEHTIEAQFNKVAEDLLNITTIYASNTELVSAFQSEERDELLQKVNPIYSRLQSEHGLNVLEFGDASGIVFLRGHNPREHGDDKSKLPAIQNSLNGKAISGFEFGKSGLSVRAFAPIISNNEIIGTIQTGVDGAFLEDLNNMLQGVAIDLYNQDGMIVVSSEEAHVGEVIDHASVLTSVKKGETVSYSDNEILTTYLPMYDPTHNEIIGAIGINQDITVIQDTKQQITMIALIITAVTLIIVLFVVIKFSKTISNPIKNIALLMGELSKGNLKVSIKDCKRNDEIGQLTAAMQMMKNNLHNTIEQVAAASNKVTLQSEELTQSATEVKSGSEQIAMTMQEIASGTEKQADSASELASTMGILAAKIQEANEKGEQAQESSGKVLEMTNEGKNLMKASNQQMMKIDDIVQVAVRKMDNLNNQAQEISELVFVIHRVANQTNLLALNASIEAARAGEHGKGFAIVAEEVRKLAEQVSISVTDITEIVSKVQNESRNVVESLKTGYTEVAQGTIKIKTTNETFNEISSSVTSMVYNIKNISENLTDITASSQIMNGSIEEIAAISEEAAAGVEETSATTQQSSSSMEEVAGSSEQLAELADQLNELIRQFKI</sequence>
<dbReference type="SMART" id="SM00283">
    <property type="entry name" value="MA"/>
    <property type="match status" value="1"/>
</dbReference>
<dbReference type="PANTHER" id="PTHR32089">
    <property type="entry name" value="METHYL-ACCEPTING CHEMOTAXIS PROTEIN MCPB"/>
    <property type="match status" value="1"/>
</dbReference>
<dbReference type="PROSITE" id="PS50885">
    <property type="entry name" value="HAMP"/>
    <property type="match status" value="1"/>
</dbReference>
<feature type="transmembrane region" description="Helical" evidence="7">
    <location>
        <begin position="14"/>
        <end position="36"/>
    </location>
</feature>
<evidence type="ECO:0000256" key="2">
    <source>
        <dbReference type="ARBA" id="ARBA00022475"/>
    </source>
</evidence>
<evidence type="ECO:0000256" key="5">
    <source>
        <dbReference type="ARBA" id="ARBA00029447"/>
    </source>
</evidence>
<evidence type="ECO:0000256" key="3">
    <source>
        <dbReference type="ARBA" id="ARBA00023136"/>
    </source>
</evidence>
<keyword evidence="11" id="KW-1185">Reference proteome</keyword>
<keyword evidence="7" id="KW-0812">Transmembrane</keyword>
<dbReference type="EMBL" id="LS483476">
    <property type="protein sequence ID" value="SQI54112.1"/>
    <property type="molecule type" value="Genomic_DNA"/>
</dbReference>
<evidence type="ECO:0000313" key="11">
    <source>
        <dbReference type="Proteomes" id="UP000249134"/>
    </source>
</evidence>
<accession>A0A2X4W585</accession>
<dbReference type="Pfam" id="PF00015">
    <property type="entry name" value="MCPsignal"/>
    <property type="match status" value="1"/>
</dbReference>